<dbReference type="EMBL" id="JYFN01000065">
    <property type="protein sequence ID" value="KJE20271.1"/>
    <property type="molecule type" value="Genomic_DNA"/>
</dbReference>
<dbReference type="PRINTS" id="PR00455">
    <property type="entry name" value="HTHTETR"/>
</dbReference>
<accession>A0A0D8B7X5</accession>
<evidence type="ECO:0000313" key="7">
    <source>
        <dbReference type="Proteomes" id="UP000032545"/>
    </source>
</evidence>
<feature type="DNA-binding region" description="H-T-H motif" evidence="4">
    <location>
        <begin position="70"/>
        <end position="89"/>
    </location>
</feature>
<evidence type="ECO:0000313" key="6">
    <source>
        <dbReference type="EMBL" id="KJE20271.1"/>
    </source>
</evidence>
<feature type="domain" description="HTH tetR-type" evidence="5">
    <location>
        <begin position="47"/>
        <end position="107"/>
    </location>
</feature>
<dbReference type="InterPro" id="IPR050109">
    <property type="entry name" value="HTH-type_TetR-like_transc_reg"/>
</dbReference>
<evidence type="ECO:0000256" key="1">
    <source>
        <dbReference type="ARBA" id="ARBA00023015"/>
    </source>
</evidence>
<keyword evidence="2 4" id="KW-0238">DNA-binding</keyword>
<dbReference type="PANTHER" id="PTHR30055">
    <property type="entry name" value="HTH-TYPE TRANSCRIPTIONAL REGULATOR RUTR"/>
    <property type="match status" value="1"/>
</dbReference>
<dbReference type="InterPro" id="IPR001647">
    <property type="entry name" value="HTH_TetR"/>
</dbReference>
<protein>
    <submittedName>
        <fullName evidence="6">Transcriptional regulator, TetR family</fullName>
    </submittedName>
</protein>
<evidence type="ECO:0000256" key="4">
    <source>
        <dbReference type="PROSITE-ProRule" id="PRU00335"/>
    </source>
</evidence>
<dbReference type="Pfam" id="PF00440">
    <property type="entry name" value="TetR_N"/>
    <property type="match status" value="1"/>
</dbReference>
<dbReference type="Proteomes" id="UP000032545">
    <property type="component" value="Unassembled WGS sequence"/>
</dbReference>
<organism evidence="6 7">
    <name type="scientific">Frankia torreyi</name>
    <dbReference type="NCBI Taxonomy" id="1856"/>
    <lineage>
        <taxon>Bacteria</taxon>
        <taxon>Bacillati</taxon>
        <taxon>Actinomycetota</taxon>
        <taxon>Actinomycetes</taxon>
        <taxon>Frankiales</taxon>
        <taxon>Frankiaceae</taxon>
        <taxon>Frankia</taxon>
    </lineage>
</organism>
<dbReference type="InterPro" id="IPR009057">
    <property type="entry name" value="Homeodomain-like_sf"/>
</dbReference>
<dbReference type="AlphaFoldDB" id="A0A0D8B7X5"/>
<keyword evidence="1" id="KW-0805">Transcription regulation</keyword>
<reference evidence="6 7" key="2">
    <citation type="journal article" date="2016" name="Genome Announc.">
        <title>Permanent Draft Genome Sequences for Two Variants of Frankia sp. Strain CpI1, the First Frankia Strain Isolated from Root Nodules of Comptonia peregrina.</title>
        <authorList>
            <person name="Oshone R."/>
            <person name="Hurst S.G.IV."/>
            <person name="Abebe-Akele F."/>
            <person name="Simpson S."/>
            <person name="Morris K."/>
            <person name="Thomas W.K."/>
            <person name="Tisa L.S."/>
        </authorList>
    </citation>
    <scope>NUCLEOTIDE SEQUENCE [LARGE SCALE GENOMIC DNA]</scope>
    <source>
        <strain evidence="7">CpI1-S</strain>
    </source>
</reference>
<comment type="caution">
    <text evidence="6">The sequence shown here is derived from an EMBL/GenBank/DDBJ whole genome shotgun (WGS) entry which is preliminary data.</text>
</comment>
<dbReference type="PATRIC" id="fig|1502723.3.peg.5858"/>
<dbReference type="Gene3D" id="1.10.10.60">
    <property type="entry name" value="Homeodomain-like"/>
    <property type="match status" value="1"/>
</dbReference>
<keyword evidence="7" id="KW-1185">Reference proteome</keyword>
<evidence type="ECO:0000256" key="3">
    <source>
        <dbReference type="ARBA" id="ARBA00023163"/>
    </source>
</evidence>
<dbReference type="PANTHER" id="PTHR30055:SF234">
    <property type="entry name" value="HTH-TYPE TRANSCRIPTIONAL REGULATOR BETI"/>
    <property type="match status" value="1"/>
</dbReference>
<sequence length="234" mass="25295">MTITFVRAMITPVTTRIGEAPASGSLEVASEVGDGGAERTRAERRRARIRATIADAALRLFMSRGYDATTVEDVAAAVDLSPRTVFRYFPFKEDMLREAVHFELTELIAALRERPAHEHPADALGRAMVHMWSNLEKDPEEVRTLLRLISELPRMRGLLVEASRSGQNVLAEALAFRLGRPATDLSTQVATGCALAALNIVMEAWATMPAGTDLAPLITSAMAALKAGPLSPGC</sequence>
<dbReference type="GO" id="GO:0003700">
    <property type="term" value="F:DNA-binding transcription factor activity"/>
    <property type="evidence" value="ECO:0007669"/>
    <property type="project" value="TreeGrafter"/>
</dbReference>
<name>A0A0D8B7X5_9ACTN</name>
<dbReference type="InterPro" id="IPR041347">
    <property type="entry name" value="MftR_C"/>
</dbReference>
<evidence type="ECO:0000256" key="2">
    <source>
        <dbReference type="ARBA" id="ARBA00023125"/>
    </source>
</evidence>
<dbReference type="Pfam" id="PF17754">
    <property type="entry name" value="TetR_C_14"/>
    <property type="match status" value="1"/>
</dbReference>
<gene>
    <name evidence="6" type="ORF">FF36_05443</name>
</gene>
<evidence type="ECO:0000259" key="5">
    <source>
        <dbReference type="PROSITE" id="PS50977"/>
    </source>
</evidence>
<reference evidence="7" key="1">
    <citation type="submission" date="2015-02" db="EMBL/GenBank/DDBJ databases">
        <title>Draft Genome of Frankia sp. CpI1-S.</title>
        <authorList>
            <person name="Oshone R.T."/>
            <person name="Ngom M."/>
            <person name="Ghodhbane-Gtari F."/>
            <person name="Gtari M."/>
            <person name="Morris K."/>
            <person name="Thomas K."/>
            <person name="Sen A."/>
            <person name="Tisa L.S."/>
        </authorList>
    </citation>
    <scope>NUCLEOTIDE SEQUENCE [LARGE SCALE GENOMIC DNA]</scope>
    <source>
        <strain evidence="7">CpI1-S</strain>
    </source>
</reference>
<dbReference type="Gene3D" id="1.10.357.10">
    <property type="entry name" value="Tetracycline Repressor, domain 2"/>
    <property type="match status" value="1"/>
</dbReference>
<dbReference type="SUPFAM" id="SSF46689">
    <property type="entry name" value="Homeodomain-like"/>
    <property type="match status" value="1"/>
</dbReference>
<dbReference type="PROSITE" id="PS50977">
    <property type="entry name" value="HTH_TETR_2"/>
    <property type="match status" value="1"/>
</dbReference>
<proteinExistence type="predicted"/>
<keyword evidence="3" id="KW-0804">Transcription</keyword>
<dbReference type="GO" id="GO:0000976">
    <property type="term" value="F:transcription cis-regulatory region binding"/>
    <property type="evidence" value="ECO:0007669"/>
    <property type="project" value="TreeGrafter"/>
</dbReference>